<reference evidence="1 2" key="1">
    <citation type="journal article" date="2015" name="Nature">
        <title>rRNA introns, odd ribosomes, and small enigmatic genomes across a large radiation of phyla.</title>
        <authorList>
            <person name="Brown C.T."/>
            <person name="Hug L.A."/>
            <person name="Thomas B.C."/>
            <person name="Sharon I."/>
            <person name="Castelle C.J."/>
            <person name="Singh A."/>
            <person name="Wilkins M.J."/>
            <person name="Williams K.H."/>
            <person name="Banfield J.F."/>
        </authorList>
    </citation>
    <scope>NUCLEOTIDE SEQUENCE [LARGE SCALE GENOMIC DNA]</scope>
</reference>
<name>A0A0G1HPP8_9BACT</name>
<accession>A0A0G1HPP8</accession>
<comment type="caution">
    <text evidence="1">The sequence shown here is derived from an EMBL/GenBank/DDBJ whole genome shotgun (WGS) entry which is preliminary data.</text>
</comment>
<evidence type="ECO:0000313" key="1">
    <source>
        <dbReference type="EMBL" id="KKT48608.1"/>
    </source>
</evidence>
<gene>
    <name evidence="1" type="ORF">UW41_C0023G0002</name>
</gene>
<organism evidence="1 2">
    <name type="scientific">Candidatus Collierbacteria bacterium GW2011_GWC2_44_18</name>
    <dbReference type="NCBI Taxonomy" id="1618392"/>
    <lineage>
        <taxon>Bacteria</taxon>
        <taxon>Candidatus Collieribacteriota</taxon>
    </lineage>
</organism>
<proteinExistence type="predicted"/>
<dbReference type="Proteomes" id="UP000034172">
    <property type="component" value="Unassembled WGS sequence"/>
</dbReference>
<dbReference type="AlphaFoldDB" id="A0A0G1HPP8"/>
<evidence type="ECO:0000313" key="2">
    <source>
        <dbReference type="Proteomes" id="UP000034172"/>
    </source>
</evidence>
<protein>
    <submittedName>
        <fullName evidence="1">Uncharacterized protein</fullName>
    </submittedName>
</protein>
<sequence>MEPIVGIVPSGDVPPTAEFHPEGIVIRFFKHNQRLVRFNHQSLLAGLDEGAKFDIDECFIRVLKKTVVFTLKQPEAGHGVIKLRIGEFVKLIGG</sequence>
<dbReference type="EMBL" id="LCIE01000023">
    <property type="protein sequence ID" value="KKT48608.1"/>
    <property type="molecule type" value="Genomic_DNA"/>
</dbReference>